<keyword evidence="2" id="KW-1185">Reference proteome</keyword>
<sequence>MGMGMGMDISMGMGMDGDGYGAGGYWGPHSESGKVTGGSGKPARIEVDRRIPSTQVSSLCVEQDILDTRLNVYCSVDEDGKILRYPYPYPSFVTSEVR</sequence>
<dbReference type="HOGENOM" id="CLU_2334907_0_0_1"/>
<organism evidence="1 2">
    <name type="scientific">Sclerotinia sclerotiorum (strain ATCC 18683 / 1980 / Ss-1)</name>
    <name type="common">White mold</name>
    <name type="synonym">Whetzelinia sclerotiorum</name>
    <dbReference type="NCBI Taxonomy" id="665079"/>
    <lineage>
        <taxon>Eukaryota</taxon>
        <taxon>Fungi</taxon>
        <taxon>Dikarya</taxon>
        <taxon>Ascomycota</taxon>
        <taxon>Pezizomycotina</taxon>
        <taxon>Leotiomycetes</taxon>
        <taxon>Helotiales</taxon>
        <taxon>Sclerotiniaceae</taxon>
        <taxon>Sclerotinia</taxon>
    </lineage>
</organism>
<proteinExistence type="predicted"/>
<dbReference type="InParanoid" id="A7EF77"/>
<reference evidence="2" key="1">
    <citation type="journal article" date="2011" name="PLoS Genet.">
        <title>Genomic analysis of the necrotrophic fungal pathogens Sclerotinia sclerotiorum and Botrytis cinerea.</title>
        <authorList>
            <person name="Amselem J."/>
            <person name="Cuomo C.A."/>
            <person name="van Kan J.A."/>
            <person name="Viaud M."/>
            <person name="Benito E.P."/>
            <person name="Couloux A."/>
            <person name="Coutinho P.M."/>
            <person name="de Vries R.P."/>
            <person name="Dyer P.S."/>
            <person name="Fillinger S."/>
            <person name="Fournier E."/>
            <person name="Gout L."/>
            <person name="Hahn M."/>
            <person name="Kohn L."/>
            <person name="Lapalu N."/>
            <person name="Plummer K.M."/>
            <person name="Pradier J.M."/>
            <person name="Quevillon E."/>
            <person name="Sharon A."/>
            <person name="Simon A."/>
            <person name="ten Have A."/>
            <person name="Tudzynski B."/>
            <person name="Tudzynski P."/>
            <person name="Wincker P."/>
            <person name="Andrew M."/>
            <person name="Anthouard V."/>
            <person name="Beever R.E."/>
            <person name="Beffa R."/>
            <person name="Benoit I."/>
            <person name="Bouzid O."/>
            <person name="Brault B."/>
            <person name="Chen Z."/>
            <person name="Choquer M."/>
            <person name="Collemare J."/>
            <person name="Cotton P."/>
            <person name="Danchin E.G."/>
            <person name="Da Silva C."/>
            <person name="Gautier A."/>
            <person name="Giraud C."/>
            <person name="Giraud T."/>
            <person name="Gonzalez C."/>
            <person name="Grossetete S."/>
            <person name="Guldener U."/>
            <person name="Henrissat B."/>
            <person name="Howlett B.J."/>
            <person name="Kodira C."/>
            <person name="Kretschmer M."/>
            <person name="Lappartient A."/>
            <person name="Leroch M."/>
            <person name="Levis C."/>
            <person name="Mauceli E."/>
            <person name="Neuveglise C."/>
            <person name="Oeser B."/>
            <person name="Pearson M."/>
            <person name="Poulain J."/>
            <person name="Poussereau N."/>
            <person name="Quesneville H."/>
            <person name="Rascle C."/>
            <person name="Schumacher J."/>
            <person name="Segurens B."/>
            <person name="Sexton A."/>
            <person name="Silva E."/>
            <person name="Sirven C."/>
            <person name="Soanes D.M."/>
            <person name="Talbot N.J."/>
            <person name="Templeton M."/>
            <person name="Yandava C."/>
            <person name="Yarden O."/>
            <person name="Zeng Q."/>
            <person name="Rollins J.A."/>
            <person name="Lebrun M.H."/>
            <person name="Dickman M."/>
        </authorList>
    </citation>
    <scope>NUCLEOTIDE SEQUENCE [LARGE SCALE GENOMIC DNA]</scope>
    <source>
        <strain evidence="2">ATCC 18683 / 1980 / Ss-1</strain>
    </source>
</reference>
<accession>A7EF77</accession>
<protein>
    <submittedName>
        <fullName evidence="1">Uncharacterized protein</fullName>
    </submittedName>
</protein>
<dbReference type="EMBL" id="CH476624">
    <property type="protein sequence ID" value="EDO01493.1"/>
    <property type="molecule type" value="Genomic_DNA"/>
</dbReference>
<dbReference type="Proteomes" id="UP000001312">
    <property type="component" value="Unassembled WGS sequence"/>
</dbReference>
<name>A7EF77_SCLS1</name>
<dbReference type="KEGG" id="ssl:SS1G_03968"/>
<gene>
    <name evidence="1" type="ORF">SS1G_03968</name>
</gene>
<dbReference type="GeneID" id="5492103"/>
<dbReference type="AlphaFoldDB" id="A7EF77"/>
<evidence type="ECO:0000313" key="1">
    <source>
        <dbReference type="EMBL" id="EDO01493.1"/>
    </source>
</evidence>
<evidence type="ECO:0000313" key="2">
    <source>
        <dbReference type="Proteomes" id="UP000001312"/>
    </source>
</evidence>
<dbReference type="RefSeq" id="XP_001595878.1">
    <property type="nucleotide sequence ID" value="XM_001595828.1"/>
</dbReference>